<evidence type="ECO:0000256" key="2">
    <source>
        <dbReference type="ARBA" id="ARBA00022980"/>
    </source>
</evidence>
<proteinExistence type="inferred from homology"/>
<dbReference type="Gene3D" id="2.40.30.10">
    <property type="entry name" value="Translation factors"/>
    <property type="match status" value="2"/>
</dbReference>
<gene>
    <name evidence="7" type="ORF">QLX08_008941</name>
</gene>
<dbReference type="PANTHER" id="PTHR11229:SF8">
    <property type="entry name" value="LARGE RIBOSOMAL SUBUNIT PROTEIN UL3M"/>
    <property type="match status" value="1"/>
</dbReference>
<feature type="region of interest" description="Disordered" evidence="6">
    <location>
        <begin position="244"/>
        <end position="271"/>
    </location>
</feature>
<dbReference type="GO" id="GO:0006412">
    <property type="term" value="P:translation"/>
    <property type="evidence" value="ECO:0007669"/>
    <property type="project" value="InterPro"/>
</dbReference>
<evidence type="ECO:0000256" key="1">
    <source>
        <dbReference type="ARBA" id="ARBA00006540"/>
    </source>
</evidence>
<organism evidence="7 8">
    <name type="scientific">Tetragonisca angustula</name>
    <dbReference type="NCBI Taxonomy" id="166442"/>
    <lineage>
        <taxon>Eukaryota</taxon>
        <taxon>Metazoa</taxon>
        <taxon>Ecdysozoa</taxon>
        <taxon>Arthropoda</taxon>
        <taxon>Hexapoda</taxon>
        <taxon>Insecta</taxon>
        <taxon>Pterygota</taxon>
        <taxon>Neoptera</taxon>
        <taxon>Endopterygota</taxon>
        <taxon>Hymenoptera</taxon>
        <taxon>Apocrita</taxon>
        <taxon>Aculeata</taxon>
        <taxon>Apoidea</taxon>
        <taxon>Anthophila</taxon>
        <taxon>Apidae</taxon>
        <taxon>Tetragonisca</taxon>
    </lineage>
</organism>
<dbReference type="PANTHER" id="PTHR11229">
    <property type="entry name" value="50S RIBOSOMAL PROTEIN L3"/>
    <property type="match status" value="1"/>
</dbReference>
<dbReference type="InterPro" id="IPR009000">
    <property type="entry name" value="Transl_B-barrel_sf"/>
</dbReference>
<dbReference type="EMBL" id="JAWNGG020000193">
    <property type="protein sequence ID" value="KAK9297193.1"/>
    <property type="molecule type" value="Genomic_DNA"/>
</dbReference>
<keyword evidence="2" id="KW-0689">Ribosomal protein</keyword>
<name>A0AAW0ZKH9_9HYME</name>
<keyword evidence="8" id="KW-1185">Reference proteome</keyword>
<dbReference type="InterPro" id="IPR000597">
    <property type="entry name" value="Ribosomal_uL3"/>
</dbReference>
<evidence type="ECO:0000313" key="7">
    <source>
        <dbReference type="EMBL" id="KAK9297193.1"/>
    </source>
</evidence>
<dbReference type="GO" id="GO:0005762">
    <property type="term" value="C:mitochondrial large ribosomal subunit"/>
    <property type="evidence" value="ECO:0007669"/>
    <property type="project" value="TreeGrafter"/>
</dbReference>
<evidence type="ECO:0000256" key="6">
    <source>
        <dbReference type="SAM" id="MobiDB-lite"/>
    </source>
</evidence>
<evidence type="ECO:0000256" key="3">
    <source>
        <dbReference type="ARBA" id="ARBA00023274"/>
    </source>
</evidence>
<accession>A0AAW0ZKH9</accession>
<dbReference type="Proteomes" id="UP001432146">
    <property type="component" value="Unassembled WGS sequence"/>
</dbReference>
<dbReference type="GO" id="GO:0003735">
    <property type="term" value="F:structural constituent of ribosome"/>
    <property type="evidence" value="ECO:0007669"/>
    <property type="project" value="InterPro"/>
</dbReference>
<comment type="similarity">
    <text evidence="1">Belongs to the universal ribosomal protein uL3 family.</text>
</comment>
<dbReference type="Pfam" id="PF00297">
    <property type="entry name" value="Ribosomal_L3"/>
    <property type="match status" value="1"/>
</dbReference>
<evidence type="ECO:0000313" key="8">
    <source>
        <dbReference type="Proteomes" id="UP001432146"/>
    </source>
</evidence>
<dbReference type="InterPro" id="IPR019927">
    <property type="entry name" value="Ribosomal_uL3_bac/org-type"/>
</dbReference>
<evidence type="ECO:0000256" key="4">
    <source>
        <dbReference type="ARBA" id="ARBA00035209"/>
    </source>
</evidence>
<dbReference type="AlphaFoldDB" id="A0AAW0ZKH9"/>
<comment type="caution">
    <text evidence="7">The sequence shown here is derived from an EMBL/GenBank/DDBJ whole genome shotgun (WGS) entry which is preliminary data.</text>
</comment>
<keyword evidence="3" id="KW-0687">Ribonucleoprotein</keyword>
<reference evidence="7 8" key="1">
    <citation type="submission" date="2024-05" db="EMBL/GenBank/DDBJ databases">
        <title>The nuclear and mitochondrial genome assemblies of Tetragonisca angustula (Apidae: Meliponini), a tiny yet remarkable pollinator in the Neotropics.</title>
        <authorList>
            <person name="Ferrari R."/>
            <person name="Ricardo P.C."/>
            <person name="Dias F.C."/>
            <person name="Araujo N.S."/>
            <person name="Soares D.O."/>
            <person name="Zhou Q.-S."/>
            <person name="Zhu C.-D."/>
            <person name="Coutinho L."/>
            <person name="Airas M.C."/>
            <person name="Batista T.M."/>
        </authorList>
    </citation>
    <scope>NUCLEOTIDE SEQUENCE [LARGE SCALE GENOMIC DNA]</scope>
    <source>
        <strain evidence="7">ASF017062</strain>
        <tissue evidence="7">Abdomen</tissue>
    </source>
</reference>
<dbReference type="SUPFAM" id="SSF50447">
    <property type="entry name" value="Translation proteins"/>
    <property type="match status" value="1"/>
</dbReference>
<sequence length="367" mass="41396">MTSILKTFNGYQLFSKHLKQSLDMIAVPVRGRQNPPPRKRHPEWLPKPIRVRYNEDLTPENKEFLSEIASFNKGLHEMPKSPLNTELVQPTQAWTQGSKRTGLIGKKIGVYPLWLKNGKKVLTTLIQIIDNEVIKYIPPEEFNPVKHSKHLHPKVKNGCLVLGAVNIDPQLITKEYYGIFNSAGVTPKKSLMRFVVTPNAALQSGTPLCAAHFKPGEFIDIRGKTIDRGFQGVMKRWGFKGMPASHGVTKTHRRPGNIGSGGAKARVMPGTKLPGHMGNRWRILKGVKILRINTKYNVIWVLAQNVPGEVNTMCYLYDTILPTKKNTSPHFPTYPPNDINALPEELYADDVHPFTEPNIEYQSEQES</sequence>
<protein>
    <recommendedName>
        <fullName evidence="4">Large ribosomal subunit protein uL3m</fullName>
    </recommendedName>
    <alternativeName>
        <fullName evidence="5">39S ribosomal protein L3, mitochondrial</fullName>
    </alternativeName>
</protein>
<dbReference type="FunFam" id="2.40.30.10:FF:000049">
    <property type="entry name" value="39S ribosomal protein L3, mitochondrial"/>
    <property type="match status" value="1"/>
</dbReference>
<evidence type="ECO:0000256" key="5">
    <source>
        <dbReference type="ARBA" id="ARBA00035396"/>
    </source>
</evidence>